<evidence type="ECO:0000259" key="3">
    <source>
        <dbReference type="PROSITE" id="PS51253"/>
    </source>
</evidence>
<evidence type="ECO:0000256" key="2">
    <source>
        <dbReference type="SAM" id="MobiDB-lite"/>
    </source>
</evidence>
<dbReference type="GO" id="GO:0005634">
    <property type="term" value="C:nucleus"/>
    <property type="evidence" value="ECO:0007669"/>
    <property type="project" value="TreeGrafter"/>
</dbReference>
<evidence type="ECO:0000256" key="1">
    <source>
        <dbReference type="ARBA" id="ARBA00023125"/>
    </source>
</evidence>
<dbReference type="InterPro" id="IPR050863">
    <property type="entry name" value="CenT-Element_Derived"/>
</dbReference>
<sequence length="492" mass="54185">MDAETQHPPDHDFGNHHWVEMGAFNSPHPMGDFQGFTFGSLPIAPIGPAYSMSIPQSYTPQQLGPSTMPPQWPSLLSTQPSYAPVPLAPMPIPPVAHLQNMHTSHVSSSPTPRRTLTDADRRRMCMYHEENPHVKQTEIGVLRQKEKYLYPEDGRRSPVKKTKGKFPDIERALSNWARNHLRQGGDLSDAMIREKAVFFANSVGSPEGHQKLLSSSWLEKFKRKNCLCGSQSRKTSIDTANVSESTGTVNSGNQTPIGHSPVSPSGLTSPSPVSPEQRLGELRKGSIDCITTQSKDDISHAFSPVASPLGTNVITNQGPVIFTSENPFVVPHQPSSGKSPKRQRSRTLPTLATEQHLISNEAGDHVLPQGLGPSAIEDGVHNTNQIPCRRRNRSQPEIKTESIQPPLFSKSNTVSPVSSPGSPTQDEARRALELVMSYFQNQPSGLGTQEFMTIGKLMEKLEIVQNQGTKLEPIDEHADFPRMTKKRSIHTL</sequence>
<evidence type="ECO:0000313" key="5">
    <source>
        <dbReference type="Proteomes" id="UP001219355"/>
    </source>
</evidence>
<dbReference type="AlphaFoldDB" id="A0AAF0DB96"/>
<dbReference type="SMART" id="SM00674">
    <property type="entry name" value="CENPB"/>
    <property type="match status" value="1"/>
</dbReference>
<feature type="domain" description="HTH CENPB-type" evidence="3">
    <location>
        <begin position="157"/>
        <end position="231"/>
    </location>
</feature>
<dbReference type="PROSITE" id="PS51253">
    <property type="entry name" value="HTH_CENPB"/>
    <property type="match status" value="1"/>
</dbReference>
<dbReference type="EMBL" id="CP120627">
    <property type="protein sequence ID" value="WEW55321.1"/>
    <property type="molecule type" value="Genomic_DNA"/>
</dbReference>
<keyword evidence="1" id="KW-0238">DNA-binding</keyword>
<feature type="region of interest" description="Disordered" evidence="2">
    <location>
        <begin position="233"/>
        <end position="278"/>
    </location>
</feature>
<dbReference type="PANTHER" id="PTHR19303">
    <property type="entry name" value="TRANSPOSON"/>
    <property type="match status" value="1"/>
</dbReference>
<name>A0AAF0DB96_9EURO</name>
<accession>A0AAF0DB96</accession>
<dbReference type="PANTHER" id="PTHR19303:SF70">
    <property type="entry name" value="HTH CENPB-TYPE DOMAIN-CONTAINING PROTEIN"/>
    <property type="match status" value="1"/>
</dbReference>
<dbReference type="SUPFAM" id="SSF46689">
    <property type="entry name" value="Homeodomain-like"/>
    <property type="match status" value="1"/>
</dbReference>
<dbReference type="InterPro" id="IPR006600">
    <property type="entry name" value="HTH_CenpB_DNA-bd_dom"/>
</dbReference>
<dbReference type="InterPro" id="IPR009057">
    <property type="entry name" value="Homeodomain-like_sf"/>
</dbReference>
<dbReference type="Gene3D" id="1.10.10.60">
    <property type="entry name" value="Homeodomain-like"/>
    <property type="match status" value="1"/>
</dbReference>
<dbReference type="Proteomes" id="UP001219355">
    <property type="component" value="Chromosome 1"/>
</dbReference>
<reference evidence="4" key="1">
    <citation type="submission" date="2023-03" db="EMBL/GenBank/DDBJ databases">
        <title>Emydomyces testavorans Genome Sequence.</title>
        <authorList>
            <person name="Hoyer L."/>
        </authorList>
    </citation>
    <scope>NUCLEOTIDE SEQUENCE</scope>
    <source>
        <strain evidence="4">16-2883</strain>
    </source>
</reference>
<evidence type="ECO:0000313" key="4">
    <source>
        <dbReference type="EMBL" id="WEW55321.1"/>
    </source>
</evidence>
<protein>
    <recommendedName>
        <fullName evidence="3">HTH CENPB-type domain-containing protein</fullName>
    </recommendedName>
</protein>
<feature type="region of interest" description="Disordered" evidence="2">
    <location>
        <begin position="386"/>
        <end position="426"/>
    </location>
</feature>
<feature type="compositionally biased region" description="Polar residues" evidence="2">
    <location>
        <begin position="233"/>
        <end position="271"/>
    </location>
</feature>
<dbReference type="Pfam" id="PF03221">
    <property type="entry name" value="HTH_Tnp_Tc5"/>
    <property type="match status" value="1"/>
</dbReference>
<dbReference type="GO" id="GO:0003677">
    <property type="term" value="F:DNA binding"/>
    <property type="evidence" value="ECO:0007669"/>
    <property type="project" value="UniProtKB-KW"/>
</dbReference>
<keyword evidence="5" id="KW-1185">Reference proteome</keyword>
<feature type="compositionally biased region" description="Low complexity" evidence="2">
    <location>
        <begin position="411"/>
        <end position="424"/>
    </location>
</feature>
<gene>
    <name evidence="4" type="ORF">PRK78_000750</name>
</gene>
<proteinExistence type="predicted"/>
<organism evidence="4 5">
    <name type="scientific">Emydomyces testavorans</name>
    <dbReference type="NCBI Taxonomy" id="2070801"/>
    <lineage>
        <taxon>Eukaryota</taxon>
        <taxon>Fungi</taxon>
        <taxon>Dikarya</taxon>
        <taxon>Ascomycota</taxon>
        <taxon>Pezizomycotina</taxon>
        <taxon>Eurotiomycetes</taxon>
        <taxon>Eurotiomycetidae</taxon>
        <taxon>Onygenales</taxon>
        <taxon>Nannizziopsiaceae</taxon>
        <taxon>Emydomyces</taxon>
    </lineage>
</organism>